<dbReference type="InterPro" id="IPR016024">
    <property type="entry name" value="ARM-type_fold"/>
</dbReference>
<organism evidence="1 2">
    <name type="scientific">Sphingobium yanoikuyae</name>
    <name type="common">Sphingomonas yanoikuyae</name>
    <dbReference type="NCBI Taxonomy" id="13690"/>
    <lineage>
        <taxon>Bacteria</taxon>
        <taxon>Pseudomonadati</taxon>
        <taxon>Pseudomonadota</taxon>
        <taxon>Alphaproteobacteria</taxon>
        <taxon>Sphingomonadales</taxon>
        <taxon>Sphingomonadaceae</taxon>
        <taxon>Sphingobium</taxon>
    </lineage>
</organism>
<comment type="caution">
    <text evidence="1">The sequence shown here is derived from an EMBL/GenBank/DDBJ whole genome shotgun (WGS) entry which is preliminary data.</text>
</comment>
<evidence type="ECO:0000313" key="2">
    <source>
        <dbReference type="Proteomes" id="UP000077262"/>
    </source>
</evidence>
<dbReference type="SUPFAM" id="SSF48371">
    <property type="entry name" value="ARM repeat"/>
    <property type="match status" value="1"/>
</dbReference>
<dbReference type="AlphaFoldDB" id="A0A177JSI2"/>
<dbReference type="EMBL" id="LSTR01000031">
    <property type="protein sequence ID" value="OAH44229.1"/>
    <property type="molecule type" value="Genomic_DNA"/>
</dbReference>
<accession>A0A177JSI2</accession>
<protein>
    <submittedName>
        <fullName evidence="1">Uncharacterized protein</fullName>
    </submittedName>
</protein>
<name>A0A177JSI2_SPHYA</name>
<evidence type="ECO:0000313" key="1">
    <source>
        <dbReference type="EMBL" id="OAH44229.1"/>
    </source>
</evidence>
<dbReference type="RefSeq" id="WP_017499643.1">
    <property type="nucleotide sequence ID" value="NZ_LSTR01000031.1"/>
</dbReference>
<sequence length="342" mass="38375">MLIPKSVLPESLHAKLGDLGAKLEQQIAIGREFDGVLDEMNGLKASTIVRADSEIAYSANLQKWRRQYPLVVRLFSPRTVDIDQLDRVPNLEYLFLFHRDGYIREAALNRIASAIPSAFLFAAIAWRLNDWVLPVRKAAAECALRCFPVTSPDVVAEAAIALLARESSWGRWSEERSALAEAFARPDVAEHLAQLIRASRTGPMATVLRYALREDSLDGHLERLACEAIQPAVRATAVQALIDGYATWPSGWTWRWVNKPMGIRRRETTYSKRVLEQPADRARLIEVSARDRSAIVRRVAASSIIQYELAPDAAHKMAVVMMTDKSPSVRERAEFFLKRAAS</sequence>
<gene>
    <name evidence="1" type="ORF">AX777_19360</name>
</gene>
<dbReference type="Proteomes" id="UP000077262">
    <property type="component" value="Unassembled WGS sequence"/>
</dbReference>
<reference evidence="1 2" key="1">
    <citation type="submission" date="2016-02" db="EMBL/GenBank/DDBJ databases">
        <authorList>
            <person name="Wen L."/>
            <person name="He K."/>
            <person name="Yang H."/>
        </authorList>
    </citation>
    <scope>NUCLEOTIDE SEQUENCE [LARGE SCALE GENOMIC DNA]</scope>
    <source>
        <strain evidence="1 2">CD09_2</strain>
    </source>
</reference>
<proteinExistence type="predicted"/>